<evidence type="ECO:0000259" key="20">
    <source>
        <dbReference type="PROSITE" id="PS50011"/>
    </source>
</evidence>
<dbReference type="PANTHER" id="PTHR48006">
    <property type="entry name" value="LEUCINE-RICH REPEAT-CONTAINING PROTEIN DDB_G0281931-RELATED"/>
    <property type="match status" value="1"/>
</dbReference>
<evidence type="ECO:0000256" key="7">
    <source>
        <dbReference type="ARBA" id="ARBA00022692"/>
    </source>
</evidence>
<dbReference type="InterPro" id="IPR055414">
    <property type="entry name" value="LRR_R13L4/SHOC2-like"/>
</dbReference>
<evidence type="ECO:0000256" key="17">
    <source>
        <dbReference type="ARBA" id="ARBA00048679"/>
    </source>
</evidence>
<dbReference type="Pfam" id="PF00560">
    <property type="entry name" value="LRR_1"/>
    <property type="match status" value="2"/>
</dbReference>
<evidence type="ECO:0000256" key="18">
    <source>
        <dbReference type="PROSITE-ProRule" id="PRU10141"/>
    </source>
</evidence>
<feature type="chain" id="PRO_5045317787" description="non-specific serine/threonine protein kinase" evidence="19">
    <location>
        <begin position="24"/>
        <end position="1006"/>
    </location>
</feature>
<comment type="subcellular location">
    <subcellularLocation>
        <location evidence="1">Membrane</location>
        <topology evidence="1">Single-pass type I membrane protein</topology>
    </subcellularLocation>
</comment>
<keyword evidence="8 19" id="KW-0732">Signal</keyword>
<dbReference type="InterPro" id="IPR003591">
    <property type="entry name" value="Leu-rich_rpt_typical-subtyp"/>
</dbReference>
<protein>
    <recommendedName>
        <fullName evidence="2">non-specific serine/threonine protein kinase</fullName>
        <ecNumber evidence="2">2.7.11.1</ecNumber>
    </recommendedName>
</protein>
<evidence type="ECO:0000256" key="5">
    <source>
        <dbReference type="ARBA" id="ARBA00022614"/>
    </source>
</evidence>
<keyword evidence="6" id="KW-0808">Transferase</keyword>
<dbReference type="SUPFAM" id="SSF56112">
    <property type="entry name" value="Protein kinase-like (PK-like)"/>
    <property type="match status" value="1"/>
</dbReference>
<feature type="signal peptide" evidence="19">
    <location>
        <begin position="1"/>
        <end position="23"/>
    </location>
</feature>
<proteinExistence type="predicted"/>
<evidence type="ECO:0000256" key="2">
    <source>
        <dbReference type="ARBA" id="ARBA00012513"/>
    </source>
</evidence>
<dbReference type="InterPro" id="IPR000719">
    <property type="entry name" value="Prot_kinase_dom"/>
</dbReference>
<dbReference type="CDD" id="cd14066">
    <property type="entry name" value="STKc_IRAK"/>
    <property type="match status" value="1"/>
</dbReference>
<evidence type="ECO:0000256" key="11">
    <source>
        <dbReference type="ARBA" id="ARBA00022840"/>
    </source>
</evidence>
<dbReference type="PANTHER" id="PTHR48006:SF48">
    <property type="entry name" value="PROTEIN KINASE DOMAIN-CONTAINING PROTEIN"/>
    <property type="match status" value="1"/>
</dbReference>
<dbReference type="Pfam" id="PF00069">
    <property type="entry name" value="Pkinase"/>
    <property type="match status" value="1"/>
</dbReference>
<evidence type="ECO:0000256" key="3">
    <source>
        <dbReference type="ARBA" id="ARBA00022527"/>
    </source>
</evidence>
<accession>A0ABQ8I828</accession>
<keyword evidence="11 18" id="KW-0067">ATP-binding</keyword>
<dbReference type="InterPro" id="IPR001611">
    <property type="entry name" value="Leu-rich_rpt"/>
</dbReference>
<dbReference type="Pfam" id="PF23598">
    <property type="entry name" value="LRR_14"/>
    <property type="match status" value="1"/>
</dbReference>
<dbReference type="EC" id="2.7.11.1" evidence="2"/>
<dbReference type="InterPro" id="IPR017441">
    <property type="entry name" value="Protein_kinase_ATP_BS"/>
</dbReference>
<comment type="catalytic activity">
    <reaction evidence="17">
        <text>L-seryl-[protein] + ATP = O-phospho-L-seryl-[protein] + ADP + H(+)</text>
        <dbReference type="Rhea" id="RHEA:17989"/>
        <dbReference type="Rhea" id="RHEA-COMP:9863"/>
        <dbReference type="Rhea" id="RHEA-COMP:11604"/>
        <dbReference type="ChEBI" id="CHEBI:15378"/>
        <dbReference type="ChEBI" id="CHEBI:29999"/>
        <dbReference type="ChEBI" id="CHEBI:30616"/>
        <dbReference type="ChEBI" id="CHEBI:83421"/>
        <dbReference type="ChEBI" id="CHEBI:456216"/>
        <dbReference type="EC" id="2.7.11.1"/>
    </reaction>
</comment>
<dbReference type="SUPFAM" id="SSF52058">
    <property type="entry name" value="L domain-like"/>
    <property type="match status" value="1"/>
</dbReference>
<keyword evidence="3" id="KW-0418">Kinase</keyword>
<dbReference type="EMBL" id="JAFEMO010000004">
    <property type="protein sequence ID" value="KAH7572634.1"/>
    <property type="molecule type" value="Genomic_DNA"/>
</dbReference>
<dbReference type="PROSITE" id="PS50011">
    <property type="entry name" value="PROTEIN_KINASE_DOM"/>
    <property type="match status" value="1"/>
</dbReference>
<dbReference type="SMART" id="SM00365">
    <property type="entry name" value="LRR_SD22"/>
    <property type="match status" value="4"/>
</dbReference>
<dbReference type="Pfam" id="PF11721">
    <property type="entry name" value="Malectin"/>
    <property type="match status" value="1"/>
</dbReference>
<evidence type="ECO:0000256" key="8">
    <source>
        <dbReference type="ARBA" id="ARBA00022729"/>
    </source>
</evidence>
<keyword evidence="10 18" id="KW-0547">Nucleotide-binding</keyword>
<evidence type="ECO:0000256" key="16">
    <source>
        <dbReference type="ARBA" id="ARBA00047899"/>
    </source>
</evidence>
<dbReference type="SMART" id="SM00369">
    <property type="entry name" value="LRR_TYP"/>
    <property type="match status" value="3"/>
</dbReference>
<dbReference type="InterPro" id="IPR011009">
    <property type="entry name" value="Kinase-like_dom_sf"/>
</dbReference>
<dbReference type="Gene3D" id="3.30.200.20">
    <property type="entry name" value="Phosphorylase Kinase, domain 1"/>
    <property type="match status" value="1"/>
</dbReference>
<evidence type="ECO:0000313" key="22">
    <source>
        <dbReference type="Proteomes" id="UP000827721"/>
    </source>
</evidence>
<dbReference type="InterPro" id="IPR051824">
    <property type="entry name" value="LRR_Rcpt-Like_S/T_Kinase"/>
</dbReference>
<name>A0ABQ8I828_9ROSI</name>
<feature type="binding site" evidence="18">
    <location>
        <position position="698"/>
    </location>
    <ligand>
        <name>ATP</name>
        <dbReference type="ChEBI" id="CHEBI:30616"/>
    </ligand>
</feature>
<evidence type="ECO:0000256" key="15">
    <source>
        <dbReference type="ARBA" id="ARBA00023180"/>
    </source>
</evidence>
<dbReference type="InterPro" id="IPR032675">
    <property type="entry name" value="LRR_dom_sf"/>
</dbReference>
<keyword evidence="3" id="KW-0723">Serine/threonine-protein kinase</keyword>
<keyword evidence="13" id="KW-0472">Membrane</keyword>
<dbReference type="InterPro" id="IPR021720">
    <property type="entry name" value="Malectin_dom"/>
</dbReference>
<dbReference type="PROSITE" id="PS00107">
    <property type="entry name" value="PROTEIN_KINASE_ATP"/>
    <property type="match status" value="1"/>
</dbReference>
<evidence type="ECO:0000256" key="12">
    <source>
        <dbReference type="ARBA" id="ARBA00022989"/>
    </source>
</evidence>
<evidence type="ECO:0000256" key="9">
    <source>
        <dbReference type="ARBA" id="ARBA00022737"/>
    </source>
</evidence>
<evidence type="ECO:0000256" key="19">
    <source>
        <dbReference type="SAM" id="SignalP"/>
    </source>
</evidence>
<keyword evidence="14" id="KW-0675">Receptor</keyword>
<keyword evidence="12" id="KW-1133">Transmembrane helix</keyword>
<reference evidence="21 22" key="1">
    <citation type="submission" date="2021-02" db="EMBL/GenBank/DDBJ databases">
        <title>Plant Genome Project.</title>
        <authorList>
            <person name="Zhang R.-G."/>
        </authorList>
    </citation>
    <scope>NUCLEOTIDE SEQUENCE [LARGE SCALE GENOMIC DNA]</scope>
    <source>
        <tissue evidence="21">Leaves</tissue>
    </source>
</reference>
<evidence type="ECO:0000256" key="13">
    <source>
        <dbReference type="ARBA" id="ARBA00023136"/>
    </source>
</evidence>
<comment type="catalytic activity">
    <reaction evidence="16">
        <text>L-threonyl-[protein] + ATP = O-phospho-L-threonyl-[protein] + ADP + H(+)</text>
        <dbReference type="Rhea" id="RHEA:46608"/>
        <dbReference type="Rhea" id="RHEA-COMP:11060"/>
        <dbReference type="Rhea" id="RHEA-COMP:11605"/>
        <dbReference type="ChEBI" id="CHEBI:15378"/>
        <dbReference type="ChEBI" id="CHEBI:30013"/>
        <dbReference type="ChEBI" id="CHEBI:30616"/>
        <dbReference type="ChEBI" id="CHEBI:61977"/>
        <dbReference type="ChEBI" id="CHEBI:456216"/>
        <dbReference type="EC" id="2.7.11.1"/>
    </reaction>
</comment>
<keyword evidence="4" id="KW-0597">Phosphoprotein</keyword>
<organism evidence="21 22">
    <name type="scientific">Xanthoceras sorbifolium</name>
    <dbReference type="NCBI Taxonomy" id="99658"/>
    <lineage>
        <taxon>Eukaryota</taxon>
        <taxon>Viridiplantae</taxon>
        <taxon>Streptophyta</taxon>
        <taxon>Embryophyta</taxon>
        <taxon>Tracheophyta</taxon>
        <taxon>Spermatophyta</taxon>
        <taxon>Magnoliopsida</taxon>
        <taxon>eudicotyledons</taxon>
        <taxon>Gunneridae</taxon>
        <taxon>Pentapetalae</taxon>
        <taxon>rosids</taxon>
        <taxon>malvids</taxon>
        <taxon>Sapindales</taxon>
        <taxon>Sapindaceae</taxon>
        <taxon>Xanthoceroideae</taxon>
        <taxon>Xanthoceras</taxon>
    </lineage>
</organism>
<evidence type="ECO:0000256" key="6">
    <source>
        <dbReference type="ARBA" id="ARBA00022679"/>
    </source>
</evidence>
<sequence>MNQSFLLLVLLLNLFFLCQLGSAFQTRSLAQAVLRTYSAGLPTSGYPGSFNRSSCDNSEDGLPCPERETLSMLISKLGLPPSDSPNFCSHDNNVGPIVIKCTRNTTNESVRHVTKIIMQNAGLSGIIDKDIGKLTYLEILDLSNNIIHDSIPNEIGKLTNLTTLDLSSNQLSGPIPKSLGNLNKLRRLNLKLNLLSDGIPQSLGKLSSLVYLSFRGNKLSGGIPHELGSLSQLEELRLDDNELSGALPSELGKLSNLEEFWVTSNKLTGKLPKEYDNLRNLLSFEVGGTSLSGPIDPFIANWTDLNSLNLMGNDFDGGLPEEIFNMTSLEYLWVSDLKEPGISFPKSANLTNLDELILRNCSIKGRIPEYISNWSWLLTLDLSFNQLTGEIPNSFQNLSLNKMFLTENKLSGKIPSWINEVVKKGYGSECSYRTFLYQIMDERCRHKKSKFHSFFINAGGDETSTETGHYDADTNTSLFYNMTCGAPSISLYEKARLCPQALTYYGFCLKNGEYIVRLHFAEIVYAKDEDHSSLGKRVFDIYIQGNRERKDFNIKQKAGGPNKIWTEHFTAHVEDHQLEIRLFWAGKGSTYNPPFLNGPLISAITVIPVPVGGWSPAKIAGIVAASLFIPLLLLAFMWKMGWLGHKEFQEKLQLRGKTYTVKQVIDATRKFSHKMEIGRGRFGKLYKAALPDQTVAVKRLFLQSNQAIDQIGREVYTLKTVKHQNLLEFLDVYSKKDLHMLIYEYMEHGSLAHALFDLSSDLELNWDTRFNICLGIAKGLKYLHEDSRLKIVHRNVKPSNILLDGELKAKISDFGLAKLYEEETPNVVIGAGDTLSYMAPEYATANVVTEKADVYSFGIVLLEIVSGKKNADHRPNQESVYLIDDACVLHSKGRLVNLIDEKLHTFDRNQALDILNLAILCIDRSPTLRPTMSEVACVLHSKGKLVNFIDDKLQTYDRDQALDILNIAILCTDRSPTLRPTMSKVVSVLEGNKKIEELSKAATPST</sequence>
<dbReference type="Proteomes" id="UP000827721">
    <property type="component" value="Unassembled WGS sequence"/>
</dbReference>
<keyword evidence="7" id="KW-0812">Transmembrane</keyword>
<dbReference type="Gene3D" id="2.60.120.430">
    <property type="entry name" value="Galactose-binding lectin"/>
    <property type="match status" value="1"/>
</dbReference>
<keyword evidence="15" id="KW-0325">Glycoprotein</keyword>
<evidence type="ECO:0000256" key="1">
    <source>
        <dbReference type="ARBA" id="ARBA00004479"/>
    </source>
</evidence>
<gene>
    <name evidence="21" type="ORF">JRO89_XS04G0283900</name>
</gene>
<keyword evidence="9" id="KW-0677">Repeat</keyword>
<evidence type="ECO:0000256" key="14">
    <source>
        <dbReference type="ARBA" id="ARBA00023170"/>
    </source>
</evidence>
<comment type="caution">
    <text evidence="21">The sequence shown here is derived from an EMBL/GenBank/DDBJ whole genome shotgun (WGS) entry which is preliminary data.</text>
</comment>
<feature type="domain" description="Protein kinase" evidence="20">
    <location>
        <begin position="671"/>
        <end position="943"/>
    </location>
</feature>
<evidence type="ECO:0000256" key="10">
    <source>
        <dbReference type="ARBA" id="ARBA00022741"/>
    </source>
</evidence>
<evidence type="ECO:0000256" key="4">
    <source>
        <dbReference type="ARBA" id="ARBA00022553"/>
    </source>
</evidence>
<evidence type="ECO:0000313" key="21">
    <source>
        <dbReference type="EMBL" id="KAH7572634.1"/>
    </source>
</evidence>
<keyword evidence="22" id="KW-1185">Reference proteome</keyword>
<keyword evidence="5" id="KW-0433">Leucine-rich repeat</keyword>
<dbReference type="Gene3D" id="1.10.510.10">
    <property type="entry name" value="Transferase(Phosphotransferase) domain 1"/>
    <property type="match status" value="1"/>
</dbReference>
<dbReference type="Gene3D" id="3.80.10.10">
    <property type="entry name" value="Ribonuclease Inhibitor"/>
    <property type="match status" value="4"/>
</dbReference>